<dbReference type="HOGENOM" id="CLU_2816244_0_0_1"/>
<protein>
    <submittedName>
        <fullName evidence="1 2">Uncharacterized protein</fullName>
    </submittedName>
</protein>
<proteinExistence type="predicted"/>
<dbReference type="AlphaFoldDB" id="A0A072VCN5"/>
<accession>A0A072VCN5</accession>
<name>A0A072VCN5_MEDTR</name>
<reference evidence="2" key="3">
    <citation type="submission" date="2015-04" db="UniProtKB">
        <authorList>
            <consortium name="EnsemblPlants"/>
        </authorList>
    </citation>
    <scope>IDENTIFICATION</scope>
    <source>
        <strain evidence="2">cv. Jemalong A17</strain>
    </source>
</reference>
<gene>
    <name evidence="1" type="ordered locus">MTR_3g105775</name>
</gene>
<evidence type="ECO:0000313" key="1">
    <source>
        <dbReference type="EMBL" id="KEH35895.1"/>
    </source>
</evidence>
<dbReference type="EMBL" id="CM001219">
    <property type="protein sequence ID" value="KEH35895.1"/>
    <property type="molecule type" value="Genomic_DNA"/>
</dbReference>
<reference evidence="1 3" key="2">
    <citation type="journal article" date="2014" name="BMC Genomics">
        <title>An improved genome release (version Mt4.0) for the model legume Medicago truncatula.</title>
        <authorList>
            <person name="Tang H."/>
            <person name="Krishnakumar V."/>
            <person name="Bidwell S."/>
            <person name="Rosen B."/>
            <person name="Chan A."/>
            <person name="Zhou S."/>
            <person name="Gentzbittel L."/>
            <person name="Childs K.L."/>
            <person name="Yandell M."/>
            <person name="Gundlach H."/>
            <person name="Mayer K.F."/>
            <person name="Schwartz D.C."/>
            <person name="Town C.D."/>
        </authorList>
    </citation>
    <scope>GENOME REANNOTATION</scope>
    <source>
        <strain evidence="1">A17</strain>
        <strain evidence="2 3">cv. Jemalong A17</strain>
    </source>
</reference>
<sequence>MNVVNGGWRKAKSPPYKHTIVAYGASMAVIPSQTSNSSCPKIRHNILPWRRHDYHLTTLRTIGTTTF</sequence>
<evidence type="ECO:0000313" key="3">
    <source>
        <dbReference type="Proteomes" id="UP000002051"/>
    </source>
</evidence>
<keyword evidence="3" id="KW-1185">Reference proteome</keyword>
<organism evidence="1 3">
    <name type="scientific">Medicago truncatula</name>
    <name type="common">Barrel medic</name>
    <name type="synonym">Medicago tribuloides</name>
    <dbReference type="NCBI Taxonomy" id="3880"/>
    <lineage>
        <taxon>Eukaryota</taxon>
        <taxon>Viridiplantae</taxon>
        <taxon>Streptophyta</taxon>
        <taxon>Embryophyta</taxon>
        <taxon>Tracheophyta</taxon>
        <taxon>Spermatophyta</taxon>
        <taxon>Magnoliopsida</taxon>
        <taxon>eudicotyledons</taxon>
        <taxon>Gunneridae</taxon>
        <taxon>Pentapetalae</taxon>
        <taxon>rosids</taxon>
        <taxon>fabids</taxon>
        <taxon>Fabales</taxon>
        <taxon>Fabaceae</taxon>
        <taxon>Papilionoideae</taxon>
        <taxon>50 kb inversion clade</taxon>
        <taxon>NPAAA clade</taxon>
        <taxon>Hologalegina</taxon>
        <taxon>IRL clade</taxon>
        <taxon>Trifolieae</taxon>
        <taxon>Medicago</taxon>
    </lineage>
</organism>
<evidence type="ECO:0000313" key="2">
    <source>
        <dbReference type="EnsemblPlants" id="KEH35895"/>
    </source>
</evidence>
<dbReference type="EnsemblPlants" id="KEH35895">
    <property type="protein sequence ID" value="KEH35895"/>
    <property type="gene ID" value="MTR_3g105775"/>
</dbReference>
<dbReference type="Proteomes" id="UP000002051">
    <property type="component" value="Chromosome 3"/>
</dbReference>
<reference evidence="1 3" key="1">
    <citation type="journal article" date="2011" name="Nature">
        <title>The Medicago genome provides insight into the evolution of rhizobial symbioses.</title>
        <authorList>
            <person name="Young N.D."/>
            <person name="Debelle F."/>
            <person name="Oldroyd G.E."/>
            <person name="Geurts R."/>
            <person name="Cannon S.B."/>
            <person name="Udvardi M.K."/>
            <person name="Benedito V.A."/>
            <person name="Mayer K.F."/>
            <person name="Gouzy J."/>
            <person name="Schoof H."/>
            <person name="Van de Peer Y."/>
            <person name="Proost S."/>
            <person name="Cook D.R."/>
            <person name="Meyers B.C."/>
            <person name="Spannagl M."/>
            <person name="Cheung F."/>
            <person name="De Mita S."/>
            <person name="Krishnakumar V."/>
            <person name="Gundlach H."/>
            <person name="Zhou S."/>
            <person name="Mudge J."/>
            <person name="Bharti A.K."/>
            <person name="Murray J.D."/>
            <person name="Naoumkina M.A."/>
            <person name="Rosen B."/>
            <person name="Silverstein K.A."/>
            <person name="Tang H."/>
            <person name="Rombauts S."/>
            <person name="Zhao P.X."/>
            <person name="Zhou P."/>
            <person name="Barbe V."/>
            <person name="Bardou P."/>
            <person name="Bechner M."/>
            <person name="Bellec A."/>
            <person name="Berger A."/>
            <person name="Berges H."/>
            <person name="Bidwell S."/>
            <person name="Bisseling T."/>
            <person name="Choisne N."/>
            <person name="Couloux A."/>
            <person name="Denny R."/>
            <person name="Deshpande S."/>
            <person name="Dai X."/>
            <person name="Doyle J.J."/>
            <person name="Dudez A.M."/>
            <person name="Farmer A.D."/>
            <person name="Fouteau S."/>
            <person name="Franken C."/>
            <person name="Gibelin C."/>
            <person name="Gish J."/>
            <person name="Goldstein S."/>
            <person name="Gonzalez A.J."/>
            <person name="Green P.J."/>
            <person name="Hallab A."/>
            <person name="Hartog M."/>
            <person name="Hua A."/>
            <person name="Humphray S.J."/>
            <person name="Jeong D.H."/>
            <person name="Jing Y."/>
            <person name="Jocker A."/>
            <person name="Kenton S.M."/>
            <person name="Kim D.J."/>
            <person name="Klee K."/>
            <person name="Lai H."/>
            <person name="Lang C."/>
            <person name="Lin S."/>
            <person name="Macmil S.L."/>
            <person name="Magdelenat G."/>
            <person name="Matthews L."/>
            <person name="McCorrison J."/>
            <person name="Monaghan E.L."/>
            <person name="Mun J.H."/>
            <person name="Najar F.Z."/>
            <person name="Nicholson C."/>
            <person name="Noirot C."/>
            <person name="O'Bleness M."/>
            <person name="Paule C.R."/>
            <person name="Poulain J."/>
            <person name="Prion F."/>
            <person name="Qin B."/>
            <person name="Qu C."/>
            <person name="Retzel E.F."/>
            <person name="Riddle C."/>
            <person name="Sallet E."/>
            <person name="Samain S."/>
            <person name="Samson N."/>
            <person name="Sanders I."/>
            <person name="Saurat O."/>
            <person name="Scarpelli C."/>
            <person name="Schiex T."/>
            <person name="Segurens B."/>
            <person name="Severin A.J."/>
            <person name="Sherrier D.J."/>
            <person name="Shi R."/>
            <person name="Sims S."/>
            <person name="Singer S.R."/>
            <person name="Sinharoy S."/>
            <person name="Sterck L."/>
            <person name="Viollet A."/>
            <person name="Wang B.B."/>
            <person name="Wang K."/>
            <person name="Wang M."/>
            <person name="Wang X."/>
            <person name="Warfsmann J."/>
            <person name="Weissenbach J."/>
            <person name="White D.D."/>
            <person name="White J.D."/>
            <person name="Wiley G.B."/>
            <person name="Wincker P."/>
            <person name="Xing Y."/>
            <person name="Yang L."/>
            <person name="Yao Z."/>
            <person name="Ying F."/>
            <person name="Zhai J."/>
            <person name="Zhou L."/>
            <person name="Zuber A."/>
            <person name="Denarie J."/>
            <person name="Dixon R.A."/>
            <person name="May G.D."/>
            <person name="Schwartz D.C."/>
            <person name="Rogers J."/>
            <person name="Quetier F."/>
            <person name="Town C.D."/>
            <person name="Roe B.A."/>
        </authorList>
    </citation>
    <scope>NUCLEOTIDE SEQUENCE [LARGE SCALE GENOMIC DNA]</scope>
    <source>
        <strain evidence="1">A17</strain>
        <strain evidence="2 3">cv. Jemalong A17</strain>
    </source>
</reference>